<proteinExistence type="evidence at transcript level"/>
<protein>
    <submittedName>
        <fullName evidence="1">Delta (12) fatty acid desaturase</fullName>
    </submittedName>
</protein>
<organism evidence="1">
    <name type="scientific">Sparassis latifolia</name>
    <dbReference type="NCBI Taxonomy" id="1202976"/>
    <lineage>
        <taxon>Eukaryota</taxon>
        <taxon>Fungi</taxon>
        <taxon>Dikarya</taxon>
        <taxon>Basidiomycota</taxon>
        <taxon>Agaricomycotina</taxon>
        <taxon>Agaricomycetes</taxon>
        <taxon>Polyporales</taxon>
        <taxon>Sparassidaceae</taxon>
        <taxon>Sparassis</taxon>
    </lineage>
</organism>
<sequence length="108" mass="12560">MTWLLYEATIAGCFKGSYSLVSGSSDMNFLTYLEIAHTILLTPYFSWKITHHRHHIAHASMERDQLFVPRTRSDLGIPSKGQQLDYEDYFGDTPFLQYLWAEELPKVD</sequence>
<accession>A0A6B9LS33</accession>
<dbReference type="InterPro" id="IPR012171">
    <property type="entry name" value="Fatty_acid_desaturase"/>
</dbReference>
<dbReference type="AlphaFoldDB" id="A0A6B9LS33"/>
<name>A0A6B9LS33_9APHY</name>
<reference evidence="1" key="1">
    <citation type="journal article" date="2019" name="Int. J. Mol. Sci.">
        <title>Integration of ATAC-Seq and RNA-Seq Identifies Key Genes in Light-Induced Primordia Formation of Sparassis latifolia.</title>
        <authorList>
            <person name="Yang C."/>
            <person name="Ma L."/>
            <person name="Xiao D."/>
            <person name="Ying Z."/>
            <person name="Jiang X."/>
            <person name="Lin Y."/>
        </authorList>
    </citation>
    <scope>NUCLEOTIDE SEQUENCE</scope>
    <source>
        <strain evidence="1">SP-C</strain>
    </source>
</reference>
<evidence type="ECO:0000313" key="1">
    <source>
        <dbReference type="EMBL" id="QHB50178.1"/>
    </source>
</evidence>
<dbReference type="PANTHER" id="PTHR32100">
    <property type="entry name" value="OMEGA-6 FATTY ACID DESATURASE, CHLOROPLASTIC"/>
    <property type="match status" value="1"/>
</dbReference>
<dbReference type="GO" id="GO:0016491">
    <property type="term" value="F:oxidoreductase activity"/>
    <property type="evidence" value="ECO:0007669"/>
    <property type="project" value="InterPro"/>
</dbReference>
<dbReference type="EMBL" id="MK972850">
    <property type="protein sequence ID" value="QHB50178.1"/>
    <property type="molecule type" value="mRNA"/>
</dbReference>